<reference evidence="2 3" key="1">
    <citation type="submission" date="2018-04" db="EMBL/GenBank/DDBJ databases">
        <authorList>
            <person name="Vogel A."/>
        </authorList>
    </citation>
    <scope>NUCLEOTIDE SEQUENCE [LARGE SCALE GENOMIC DNA]</scope>
</reference>
<accession>A0A484K0F5</accession>
<evidence type="ECO:0000313" key="2">
    <source>
        <dbReference type="EMBL" id="VFQ58880.1"/>
    </source>
</evidence>
<dbReference type="AlphaFoldDB" id="A0A484K0F5"/>
<dbReference type="Proteomes" id="UP000595140">
    <property type="component" value="Unassembled WGS sequence"/>
</dbReference>
<gene>
    <name evidence="2" type="ORF">CCAM_LOCUS656</name>
</gene>
<feature type="compositionally biased region" description="Polar residues" evidence="1">
    <location>
        <begin position="19"/>
        <end position="35"/>
    </location>
</feature>
<sequence length="207" mass="21404">MFRVGDLLNGSGMRGVTGLSASDGKSSMLGDSNSGVPGRGDPNPPGPKGLILKFFKLFLRSYSLDPPDFSFFVVPVLTGGIGLRDASGRAEEEAVGSLAVSEDPVRNWTTCLKEEASAWTKVVGYGLFGSDLATGSTGGRGDCAGRGDGAAGVAGPLQWVVLLVLLLELLLLWVSGEEDIRGISEGSIAWSASRERNTAAGSRVAGK</sequence>
<keyword evidence="3" id="KW-1185">Reference proteome</keyword>
<dbReference type="OrthoDB" id="1938151at2759"/>
<feature type="region of interest" description="Disordered" evidence="1">
    <location>
        <begin position="18"/>
        <end position="44"/>
    </location>
</feature>
<proteinExistence type="predicted"/>
<organism evidence="2 3">
    <name type="scientific">Cuscuta campestris</name>
    <dbReference type="NCBI Taxonomy" id="132261"/>
    <lineage>
        <taxon>Eukaryota</taxon>
        <taxon>Viridiplantae</taxon>
        <taxon>Streptophyta</taxon>
        <taxon>Embryophyta</taxon>
        <taxon>Tracheophyta</taxon>
        <taxon>Spermatophyta</taxon>
        <taxon>Magnoliopsida</taxon>
        <taxon>eudicotyledons</taxon>
        <taxon>Gunneridae</taxon>
        <taxon>Pentapetalae</taxon>
        <taxon>asterids</taxon>
        <taxon>lamiids</taxon>
        <taxon>Solanales</taxon>
        <taxon>Convolvulaceae</taxon>
        <taxon>Cuscuteae</taxon>
        <taxon>Cuscuta</taxon>
        <taxon>Cuscuta subgen. Grammica</taxon>
        <taxon>Cuscuta sect. Cleistogrammica</taxon>
    </lineage>
</organism>
<protein>
    <submittedName>
        <fullName evidence="2">Uncharacterized protein</fullName>
    </submittedName>
</protein>
<name>A0A484K0F5_9ASTE</name>
<dbReference type="EMBL" id="OOIL02000002">
    <property type="protein sequence ID" value="VFQ58880.1"/>
    <property type="molecule type" value="Genomic_DNA"/>
</dbReference>
<evidence type="ECO:0000256" key="1">
    <source>
        <dbReference type="SAM" id="MobiDB-lite"/>
    </source>
</evidence>
<evidence type="ECO:0000313" key="3">
    <source>
        <dbReference type="Proteomes" id="UP000595140"/>
    </source>
</evidence>